<keyword evidence="1" id="KW-0812">Transmembrane</keyword>
<feature type="transmembrane region" description="Helical" evidence="1">
    <location>
        <begin position="55"/>
        <end position="76"/>
    </location>
</feature>
<feature type="transmembrane region" description="Helical" evidence="1">
    <location>
        <begin position="96"/>
        <end position="122"/>
    </location>
</feature>
<dbReference type="Proteomes" id="UP000666915">
    <property type="component" value="Unassembled WGS sequence"/>
</dbReference>
<keyword evidence="1" id="KW-0472">Membrane</keyword>
<sequence>MVERSDLRGVFQAGAGPAAAATFPANLPLAAALFTAMLQLTLVCERWPPAGLGRLSSGSAALALTWAIGAGAYLLLVDHDAVPAAERAAEGLRGPGGPVAAADFGSALAAVGVWQGVFFIALRGRPVNALARRAPRLLVGNVLVIVPGAVTYLVFRELAGWRPSAPPAAA</sequence>
<reference evidence="2 3" key="1">
    <citation type="submission" date="2021-03" db="EMBL/GenBank/DDBJ databases">
        <authorList>
            <person name="Kanchanasin P."/>
            <person name="Saeng-In P."/>
            <person name="Phongsopitanun W."/>
            <person name="Yuki M."/>
            <person name="Kudo T."/>
            <person name="Ohkuma M."/>
            <person name="Tanasupawat S."/>
        </authorList>
    </citation>
    <scope>NUCLEOTIDE SEQUENCE [LARGE SCALE GENOMIC DNA]</scope>
    <source>
        <strain evidence="2 3">L46</strain>
    </source>
</reference>
<keyword evidence="3" id="KW-1185">Reference proteome</keyword>
<proteinExistence type="predicted"/>
<evidence type="ECO:0000313" key="3">
    <source>
        <dbReference type="Proteomes" id="UP000666915"/>
    </source>
</evidence>
<dbReference type="EMBL" id="JAGEOK010000027">
    <property type="protein sequence ID" value="MBO2442739.1"/>
    <property type="molecule type" value="Genomic_DNA"/>
</dbReference>
<evidence type="ECO:0008006" key="4">
    <source>
        <dbReference type="Google" id="ProtNLM"/>
    </source>
</evidence>
<name>A0ABS3R929_9ACTN</name>
<protein>
    <recommendedName>
        <fullName evidence="4">Integral membrane protein</fullName>
    </recommendedName>
</protein>
<organism evidence="2 3">
    <name type="scientific">Actinomadura nitritigenes</name>
    <dbReference type="NCBI Taxonomy" id="134602"/>
    <lineage>
        <taxon>Bacteria</taxon>
        <taxon>Bacillati</taxon>
        <taxon>Actinomycetota</taxon>
        <taxon>Actinomycetes</taxon>
        <taxon>Streptosporangiales</taxon>
        <taxon>Thermomonosporaceae</taxon>
        <taxon>Actinomadura</taxon>
    </lineage>
</organism>
<keyword evidence="1" id="KW-1133">Transmembrane helix</keyword>
<feature type="transmembrane region" description="Helical" evidence="1">
    <location>
        <begin position="134"/>
        <end position="155"/>
    </location>
</feature>
<feature type="transmembrane region" description="Helical" evidence="1">
    <location>
        <begin position="20"/>
        <end position="43"/>
    </location>
</feature>
<comment type="caution">
    <text evidence="2">The sequence shown here is derived from an EMBL/GenBank/DDBJ whole genome shotgun (WGS) entry which is preliminary data.</text>
</comment>
<evidence type="ECO:0000256" key="1">
    <source>
        <dbReference type="SAM" id="Phobius"/>
    </source>
</evidence>
<evidence type="ECO:0000313" key="2">
    <source>
        <dbReference type="EMBL" id="MBO2442739.1"/>
    </source>
</evidence>
<dbReference type="RefSeq" id="WP_208271051.1">
    <property type="nucleotide sequence ID" value="NZ_BAAAGM010000054.1"/>
</dbReference>
<accession>A0ABS3R929</accession>
<gene>
    <name evidence="2" type="ORF">J4557_34955</name>
</gene>